<sequence length="195" mass="20888">MNALTKKIGLLAGMLALWASCSAQAVEFNQLQADKSAVSFVYKQMNVPIEGSFKRFHGLISFDPAKPALARAEIDIDLASIDAGSDEANDEVAGKLWFNTKAFPVARFVATSIRPLGNNRFEVAGKMSIKGRTHDERSVATFQPQGSSGVFAGSLVLKRADYGIGEGMWADFGTVANDIQIKFRLVAAAAATGKK</sequence>
<dbReference type="Pfam" id="PF04264">
    <property type="entry name" value="YceI"/>
    <property type="match status" value="1"/>
</dbReference>
<dbReference type="InterPro" id="IPR007372">
    <property type="entry name" value="Lipid/polyisoprenoid-bd_YceI"/>
</dbReference>
<dbReference type="PANTHER" id="PTHR34406:SF1">
    <property type="entry name" value="PROTEIN YCEI"/>
    <property type="match status" value="1"/>
</dbReference>
<feature type="signal peptide" evidence="1">
    <location>
        <begin position="1"/>
        <end position="25"/>
    </location>
</feature>
<dbReference type="RefSeq" id="WP_124706035.1">
    <property type="nucleotide sequence ID" value="NZ_BGOW01000037.1"/>
</dbReference>
<dbReference type="SUPFAM" id="SSF101874">
    <property type="entry name" value="YceI-like"/>
    <property type="match status" value="1"/>
</dbReference>
<keyword evidence="1" id="KW-0732">Signal</keyword>
<evidence type="ECO:0000313" key="3">
    <source>
        <dbReference type="EMBL" id="GBL47272.1"/>
    </source>
</evidence>
<dbReference type="InterPro" id="IPR036761">
    <property type="entry name" value="TTHA0802/YceI-like_sf"/>
</dbReference>
<reference evidence="3 4" key="1">
    <citation type="journal article" date="2019" name="Front. Microbiol.">
        <title>Genomes of Neutrophilic Sulfur-Oxidizing Chemolithoautotrophs Representing 9 Proteobacterial Species From 8 Genera.</title>
        <authorList>
            <person name="Watanabe T."/>
            <person name="Kojima H."/>
            <person name="Umezawa K."/>
            <person name="Hori C."/>
            <person name="Takasuka T.E."/>
            <person name="Kato Y."/>
            <person name="Fukui M."/>
        </authorList>
    </citation>
    <scope>NUCLEOTIDE SEQUENCE [LARGE SCALE GENOMIC DNA]</scope>
    <source>
        <strain evidence="3 4">TTN</strain>
    </source>
</reference>
<comment type="caution">
    <text evidence="3">The sequence shown here is derived from an EMBL/GenBank/DDBJ whole genome shotgun (WGS) entry which is preliminary data.</text>
</comment>
<evidence type="ECO:0000259" key="2">
    <source>
        <dbReference type="SMART" id="SM00867"/>
    </source>
</evidence>
<dbReference type="EMBL" id="BGOW01000037">
    <property type="protein sequence ID" value="GBL47272.1"/>
    <property type="molecule type" value="Genomic_DNA"/>
</dbReference>
<organism evidence="3 4">
    <name type="scientific">Sulfuriferula multivorans</name>
    <dbReference type="NCBI Taxonomy" id="1559896"/>
    <lineage>
        <taxon>Bacteria</taxon>
        <taxon>Pseudomonadati</taxon>
        <taxon>Pseudomonadota</taxon>
        <taxon>Betaproteobacteria</taxon>
        <taxon>Nitrosomonadales</taxon>
        <taxon>Sulfuricellaceae</taxon>
        <taxon>Sulfuriferula</taxon>
    </lineage>
</organism>
<dbReference type="OrthoDB" id="1247465at2"/>
<dbReference type="PROSITE" id="PS51257">
    <property type="entry name" value="PROKAR_LIPOPROTEIN"/>
    <property type="match status" value="1"/>
</dbReference>
<protein>
    <submittedName>
        <fullName evidence="3">Probable signal peptide protein</fullName>
    </submittedName>
</protein>
<dbReference type="PANTHER" id="PTHR34406">
    <property type="entry name" value="PROTEIN YCEI"/>
    <property type="match status" value="1"/>
</dbReference>
<feature type="domain" description="Lipid/polyisoprenoid-binding YceI-like" evidence="2">
    <location>
        <begin position="30"/>
        <end position="188"/>
    </location>
</feature>
<dbReference type="AlphaFoldDB" id="A0A401JH35"/>
<evidence type="ECO:0000313" key="4">
    <source>
        <dbReference type="Proteomes" id="UP000286806"/>
    </source>
</evidence>
<evidence type="ECO:0000256" key="1">
    <source>
        <dbReference type="SAM" id="SignalP"/>
    </source>
</evidence>
<gene>
    <name evidence="3" type="ORF">SFMTTN_3106</name>
</gene>
<keyword evidence="4" id="KW-1185">Reference proteome</keyword>
<proteinExistence type="predicted"/>
<feature type="chain" id="PRO_5019436563" evidence="1">
    <location>
        <begin position="26"/>
        <end position="195"/>
    </location>
</feature>
<dbReference type="Proteomes" id="UP000286806">
    <property type="component" value="Unassembled WGS sequence"/>
</dbReference>
<dbReference type="SMART" id="SM00867">
    <property type="entry name" value="YceI"/>
    <property type="match status" value="1"/>
</dbReference>
<name>A0A401JH35_9PROT</name>
<accession>A0A401JH35</accession>
<dbReference type="Gene3D" id="2.40.128.110">
    <property type="entry name" value="Lipid/polyisoprenoid-binding, YceI-like"/>
    <property type="match status" value="1"/>
</dbReference>